<dbReference type="InterPro" id="IPR029471">
    <property type="entry name" value="HNH_5"/>
</dbReference>
<dbReference type="PANTHER" id="PTHR33877:SF2">
    <property type="entry name" value="OS07G0170200 PROTEIN"/>
    <property type="match status" value="1"/>
</dbReference>
<keyword evidence="2" id="KW-0255">Endonuclease</keyword>
<sequence>MKALILTLDASGYPYCWMSWQDAVLHQVSNRVSRQLGGVAFTFKGGLCRKTGNQSQVTITSIMALRGNNPLAWRKLSIPLTNTALFRRDSHMCAYCGKQGEKGLQLTKDHIIPLSRGGKDDWNNCTTACSRCNHRKNDKTPEEAGMQLLFVPYTPSLHEGLLLANRLILADQMEMLQSMLPKHSRLNKS</sequence>
<accession>A0A2W4R724</accession>
<keyword evidence="2" id="KW-0540">Nuclease</keyword>
<dbReference type="InterPro" id="IPR003615">
    <property type="entry name" value="HNH_nuc"/>
</dbReference>
<dbReference type="SMART" id="SM00507">
    <property type="entry name" value="HNHc"/>
    <property type="match status" value="1"/>
</dbReference>
<feature type="domain" description="HNH nuclease" evidence="1">
    <location>
        <begin position="80"/>
        <end position="134"/>
    </location>
</feature>
<dbReference type="Gene3D" id="1.10.30.50">
    <property type="match status" value="1"/>
</dbReference>
<proteinExistence type="predicted"/>
<protein>
    <submittedName>
        <fullName evidence="2">Restriction endonuclease</fullName>
    </submittedName>
</protein>
<name>A0A2W4R724_9GAMM</name>
<evidence type="ECO:0000259" key="1">
    <source>
        <dbReference type="SMART" id="SM00507"/>
    </source>
</evidence>
<dbReference type="PANTHER" id="PTHR33877">
    <property type="entry name" value="SLL1193 PROTEIN"/>
    <property type="match status" value="1"/>
</dbReference>
<keyword evidence="2" id="KW-0378">Hydrolase</keyword>
<dbReference type="EMBL" id="QJPH01000374">
    <property type="protein sequence ID" value="PZN75838.1"/>
    <property type="molecule type" value="Genomic_DNA"/>
</dbReference>
<gene>
    <name evidence="2" type="ORF">DM484_17825</name>
</gene>
<evidence type="ECO:0000313" key="3">
    <source>
        <dbReference type="Proteomes" id="UP000249396"/>
    </source>
</evidence>
<organism evidence="2 3">
    <name type="scientific">Candidatus Methylumidiphilus alinenensis</name>
    <dbReference type="NCBI Taxonomy" id="2202197"/>
    <lineage>
        <taxon>Bacteria</taxon>
        <taxon>Pseudomonadati</taxon>
        <taxon>Pseudomonadota</taxon>
        <taxon>Gammaproteobacteria</taxon>
        <taxon>Methylococcales</taxon>
        <taxon>Candidatus Methylumidiphilus</taxon>
    </lineage>
</organism>
<comment type="caution">
    <text evidence="2">The sequence shown here is derived from an EMBL/GenBank/DDBJ whole genome shotgun (WGS) entry which is preliminary data.</text>
</comment>
<dbReference type="CDD" id="cd00085">
    <property type="entry name" value="HNHc"/>
    <property type="match status" value="1"/>
</dbReference>
<evidence type="ECO:0000313" key="2">
    <source>
        <dbReference type="EMBL" id="PZN75838.1"/>
    </source>
</evidence>
<dbReference type="Pfam" id="PF14279">
    <property type="entry name" value="HNH_5"/>
    <property type="match status" value="1"/>
</dbReference>
<dbReference type="AlphaFoldDB" id="A0A2W4R724"/>
<dbReference type="GO" id="GO:0004519">
    <property type="term" value="F:endonuclease activity"/>
    <property type="evidence" value="ECO:0007669"/>
    <property type="project" value="UniProtKB-KW"/>
</dbReference>
<dbReference type="InterPro" id="IPR052892">
    <property type="entry name" value="NA-targeting_endonuclease"/>
</dbReference>
<dbReference type="Proteomes" id="UP000249396">
    <property type="component" value="Unassembled WGS sequence"/>
</dbReference>
<reference evidence="2 3" key="1">
    <citation type="journal article" date="2018" name="Aquat. Microb. Ecol.">
        <title>Gammaproteobacterial methanotrophs dominate.</title>
        <authorList>
            <person name="Rissanen A.J."/>
            <person name="Saarenheimo J."/>
            <person name="Tiirola M."/>
            <person name="Peura S."/>
            <person name="Aalto S.L."/>
            <person name="Karvinen A."/>
            <person name="Nykanen H."/>
        </authorList>
    </citation>
    <scope>NUCLEOTIDE SEQUENCE [LARGE SCALE GENOMIC DNA]</scope>
    <source>
        <strain evidence="2">AMbin10</strain>
    </source>
</reference>